<evidence type="ECO:0000313" key="2">
    <source>
        <dbReference type="EMBL" id="RGC14664.1"/>
    </source>
</evidence>
<comment type="caution">
    <text evidence="2">The sequence shown here is derived from an EMBL/GenBank/DDBJ whole genome shotgun (WGS) entry which is preliminary data.</text>
</comment>
<dbReference type="EMBL" id="QVFB01000042">
    <property type="protein sequence ID" value="RGC14664.1"/>
    <property type="molecule type" value="Genomic_DNA"/>
</dbReference>
<organism evidence="2 3">
    <name type="scientific">Faecalibacterium prausnitzii</name>
    <dbReference type="NCBI Taxonomy" id="853"/>
    <lineage>
        <taxon>Bacteria</taxon>
        <taxon>Bacillati</taxon>
        <taxon>Bacillota</taxon>
        <taxon>Clostridia</taxon>
        <taxon>Eubacteriales</taxon>
        <taxon>Oscillospiraceae</taxon>
        <taxon>Faecalibacterium</taxon>
    </lineage>
</organism>
<evidence type="ECO:0000313" key="3">
    <source>
        <dbReference type="Proteomes" id="UP000260733"/>
    </source>
</evidence>
<evidence type="ECO:0000313" key="1">
    <source>
        <dbReference type="EMBL" id="RGB85725.1"/>
    </source>
</evidence>
<evidence type="ECO:0000313" key="4">
    <source>
        <dbReference type="Proteomes" id="UP000260782"/>
    </source>
</evidence>
<dbReference type="Proteomes" id="UP000260733">
    <property type="component" value="Unassembled WGS sequence"/>
</dbReference>
<name>A0A3E2VU96_9FIRM</name>
<reference evidence="3 4" key="1">
    <citation type="submission" date="2018-08" db="EMBL/GenBank/DDBJ databases">
        <title>A genome reference for cultivated species of the human gut microbiota.</title>
        <authorList>
            <person name="Zou Y."/>
            <person name="Xue W."/>
            <person name="Luo G."/>
        </authorList>
    </citation>
    <scope>NUCLEOTIDE SEQUENCE [LARGE SCALE GENOMIC DNA]</scope>
    <source>
        <strain evidence="1 4">AF31-14AC</strain>
        <strain evidence="2 3">AM37-13AC</strain>
    </source>
</reference>
<dbReference type="EMBL" id="QVES01000007">
    <property type="protein sequence ID" value="RGB85725.1"/>
    <property type="molecule type" value="Genomic_DNA"/>
</dbReference>
<proteinExistence type="predicted"/>
<protein>
    <submittedName>
        <fullName evidence="2">Uncharacterized protein</fullName>
    </submittedName>
</protein>
<dbReference type="AlphaFoldDB" id="A0A3E2VU96"/>
<gene>
    <name evidence="2" type="ORF">DW855_14030</name>
    <name evidence="1" type="ORF">DWZ25_07695</name>
</gene>
<accession>A0A3E2VU96</accession>
<dbReference type="Proteomes" id="UP000260782">
    <property type="component" value="Unassembled WGS sequence"/>
</dbReference>
<sequence length="63" mass="7001">MATPPCAAKAAIPCVPAEKRNPLCGFPFSSGFYRSTDTRTVCGWSFFILSAKDVRTWKNLWNS</sequence>